<feature type="compositionally biased region" description="Low complexity" evidence="2">
    <location>
        <begin position="1209"/>
        <end position="1224"/>
    </location>
</feature>
<feature type="region of interest" description="Disordered" evidence="2">
    <location>
        <begin position="575"/>
        <end position="748"/>
    </location>
</feature>
<feature type="repeat" description="WD" evidence="1">
    <location>
        <begin position="1037"/>
        <end position="1058"/>
    </location>
</feature>
<proteinExistence type="predicted"/>
<feature type="region of interest" description="Disordered" evidence="2">
    <location>
        <begin position="2275"/>
        <end position="2294"/>
    </location>
</feature>
<keyword evidence="1" id="KW-0853">WD repeat</keyword>
<accession>A0A836BVU3</accession>
<dbReference type="EMBL" id="JAEHOE010000073">
    <property type="protein sequence ID" value="KAG2489418.1"/>
    <property type="molecule type" value="Genomic_DNA"/>
</dbReference>
<dbReference type="PANTHER" id="PTHR44099">
    <property type="entry name" value="RABCONNECTIN-3B, ISOFORM A"/>
    <property type="match status" value="1"/>
</dbReference>
<dbReference type="Proteomes" id="UP000612055">
    <property type="component" value="Unassembled WGS sequence"/>
</dbReference>
<name>A0A836BVU3_9CHLO</name>
<evidence type="ECO:0000256" key="2">
    <source>
        <dbReference type="SAM" id="MobiDB-lite"/>
    </source>
</evidence>
<feature type="compositionally biased region" description="Gly residues" evidence="2">
    <location>
        <begin position="1505"/>
        <end position="1532"/>
    </location>
</feature>
<feature type="compositionally biased region" description="Gly residues" evidence="2">
    <location>
        <begin position="377"/>
        <end position="386"/>
    </location>
</feature>
<feature type="compositionally biased region" description="Low complexity" evidence="2">
    <location>
        <begin position="1901"/>
        <end position="1926"/>
    </location>
</feature>
<dbReference type="SUPFAM" id="SSF50978">
    <property type="entry name" value="WD40 repeat-like"/>
    <property type="match status" value="1"/>
</dbReference>
<comment type="caution">
    <text evidence="3">The sequence shown here is derived from an EMBL/GenBank/DDBJ whole genome shotgun (WGS) entry which is preliminary data.</text>
</comment>
<dbReference type="OrthoDB" id="338622at2759"/>
<feature type="region of interest" description="Disordered" evidence="2">
    <location>
        <begin position="367"/>
        <end position="391"/>
    </location>
</feature>
<feature type="region of interest" description="Disordered" evidence="2">
    <location>
        <begin position="1502"/>
        <end position="1532"/>
    </location>
</feature>
<feature type="compositionally biased region" description="Low complexity" evidence="2">
    <location>
        <begin position="616"/>
        <end position="628"/>
    </location>
</feature>
<feature type="region of interest" description="Disordered" evidence="2">
    <location>
        <begin position="1342"/>
        <end position="1371"/>
    </location>
</feature>
<feature type="region of interest" description="Disordered" evidence="2">
    <location>
        <begin position="2450"/>
        <end position="2491"/>
    </location>
</feature>
<feature type="compositionally biased region" description="Low complexity" evidence="2">
    <location>
        <begin position="650"/>
        <end position="659"/>
    </location>
</feature>
<feature type="compositionally biased region" description="Pro residues" evidence="2">
    <location>
        <begin position="2453"/>
        <end position="2462"/>
    </location>
</feature>
<organism evidence="3 4">
    <name type="scientific">Edaphochlamys debaryana</name>
    <dbReference type="NCBI Taxonomy" id="47281"/>
    <lineage>
        <taxon>Eukaryota</taxon>
        <taxon>Viridiplantae</taxon>
        <taxon>Chlorophyta</taxon>
        <taxon>core chlorophytes</taxon>
        <taxon>Chlorophyceae</taxon>
        <taxon>CS clade</taxon>
        <taxon>Chlamydomonadales</taxon>
        <taxon>Chlamydomonadales incertae sedis</taxon>
        <taxon>Edaphochlamys</taxon>
    </lineage>
</organism>
<feature type="compositionally biased region" description="Low complexity" evidence="2">
    <location>
        <begin position="1342"/>
        <end position="1352"/>
    </location>
</feature>
<dbReference type="PROSITE" id="PS50082">
    <property type="entry name" value="WD_REPEATS_2"/>
    <property type="match status" value="1"/>
</dbReference>
<feature type="compositionally biased region" description="Low complexity" evidence="2">
    <location>
        <begin position="802"/>
        <end position="817"/>
    </location>
</feature>
<reference evidence="3" key="1">
    <citation type="journal article" date="2020" name="bioRxiv">
        <title>Comparative genomics of Chlamydomonas.</title>
        <authorList>
            <person name="Craig R.J."/>
            <person name="Hasan A.R."/>
            <person name="Ness R.W."/>
            <person name="Keightley P.D."/>
        </authorList>
    </citation>
    <scope>NUCLEOTIDE SEQUENCE</scope>
    <source>
        <strain evidence="3">CCAP 11/70</strain>
    </source>
</reference>
<feature type="compositionally biased region" description="Low complexity" evidence="2">
    <location>
        <begin position="1757"/>
        <end position="1766"/>
    </location>
</feature>
<feature type="compositionally biased region" description="Low complexity" evidence="2">
    <location>
        <begin position="1787"/>
        <end position="1808"/>
    </location>
</feature>
<feature type="region of interest" description="Disordered" evidence="2">
    <location>
        <begin position="802"/>
        <end position="825"/>
    </location>
</feature>
<dbReference type="InterPro" id="IPR001680">
    <property type="entry name" value="WD40_rpt"/>
</dbReference>
<dbReference type="InterPro" id="IPR036322">
    <property type="entry name" value="WD40_repeat_dom_sf"/>
</dbReference>
<dbReference type="InterPro" id="IPR015943">
    <property type="entry name" value="WD40/YVTN_repeat-like_dom_sf"/>
</dbReference>
<feature type="compositionally biased region" description="Low complexity" evidence="2">
    <location>
        <begin position="675"/>
        <end position="720"/>
    </location>
</feature>
<sequence length="2777" mass="268460">MEVPPVAVFWPPSAPQHAASCVAVDQGAGLLYTGSIDGAILRWQLAPDCPPRACVMLVGHASPIRRLAAGLTDADGVRYLLSVDDRGGCCLWREPEGSCVARRRRPELAAAVWADMPRADPLTAPWLLAAVPAPDPSGPAAASASASASAPVCLVLDWRSLAVTQAVTLQPLQQLASVGSRALSFRRWAGPPTGSGPGVGPVERGEADVLALRVSRCAVSGDAAAAGAAAAAEAVVVAAVTAGGALYGAVVPPEPLYPAGWALAGPARASAEDQPSWLYGSAPDGSASAVSFEVDEFLLAAALGEGLDWAVLASGHAWVMLRGRMTAEAPPPLPAPPSHPLAAPAAKAPGLPLLRLSYAASCQVSLMHQPSAPPSGGPLGRSGGGAPPLPHNIRAATGLAVAGCRRLAAPPGLGPGPAAEVVDVLAWDGTGRQQLVSLASESGVAAVAELAAGPVAAPAAPSSGRPGGGAGGWVSPFASASRRARDREAAGAGEGGSNVCCVVRPSPLLREPGTGAVASADGGTWPCDGGDVAGPSSGWVLSVGSPGGGGGAGSTLAAGGDVEVRQWRLPQGPCVPGEGCAPRHCPPSAGSSGRGRDAASDPAALVGRLSDGWASGPAGPAVPRQQAPAPAPGPAAPCTGHRAPGRSRLAGTAAAAAGTDQGGSEAEPEAEVEAARGSGLGAAAEGRARSSSSSCESGSGSSDEGGSSSRSSGLSSSSAEGGEEDDGSEAEGGCSDGGGSGGADAWRWREGVTCPGGAASTAAAARSSVLGSGLLRRRRRRGLFGPGARCFLNDRWLAAGGSQRDAARGDAAGSDVRGSARMPDDDWADQDQDLTSKGSEAVAAPGTSQAAVTNASILVSDAGGADGSGEPYVLQCTADGTMQYCTAGAYAAPVTHARRRPSLSAMGAGPGSHHRTGGAGGGGPRASPSLTPHVPVLGAARAGAMKGHVGPVTCQLEVTLRTPPSGTAPRGAASLCSPPPSPALPLRHPPGAATASISASPANVGLPSRPALPSSTTLSSAFASASGCAADASRPPPPHRLLLTGSADGSVRAWQLTNANFGAPYFAVHPHGGAVRRLLVPRGEAAAPADLRGCIVSAADDGSLALVCVAKAAVLRVCRTFPFGLPEAVSWSFRRGFLACGGRDPQGRWAVAVFDLAPPSPTLDRVLSGMEAAALLLPDAAAAAMAAAPSAAAAAAVLAAALEPRPAALEPRPAAPSAAAAAPLEGPSEGRGLEGIGLEAAGAPAQGNAGSGGMGRQDPGHPAQALQYLPHNHHPTAFPPAAIAAAIIAAAPRLAPSWAYGAAFRTVQCCRTDVVMAAVDGEAALAAASPVPASVGGTVASPPLASASRSAPLPMPRPPRPSDRLAASPGDMAFSPASGTGMGLSPAFMSPLSSREPSLDLPPGAIHVTAAAAAAAAAAAPSRRDASSRGAAPPLTNVYSTVGAPAAAAAGNGPSAGGGGGAAAAAALRPAYSAFAAADSASSLGPFTFAAADSAHAAAQARKSMGGGGGNGGGGPPSRLSHGGGAAPVAGAGDGGGGGGGANYAVPTAVDEGSLVSLLSLLHRWGVDAAADRALTAALSARGVLTPAAAAACPAAGRGDTAATAAVASRVRAAAAAACRVCGANGPSAAAAAPLPGGVGNGSQAGAEAACGCVAGSVAGGTRPRRLHHQRRSAANRRAPTPEAPVVGPCLVQSAFVSPCGAVALVLPQQPLPSPAAARKPHAVTAAAAAGDGTAAASRLLHLLALTDALLPPPPAASAGVGAHAVETSSAARTSTNDGSHNGITVAAATASTANGNAKPGPAASVDGSDGGDSGADVSADACTLAAERLAALYGSGPAATLAATVAAAAVVPDLAVFARRWAAADPHVRWAARALLEACAAPQPRDVAADASTAMGAPAAAAAQTAPQPLDASHAADAGAAAAAEAAEELGRGGEPAEEGGLPWVARSQGGDCGRPEAEDGMEVPPVAAAAAAAAADGLPAQALQLLSLLPPQCSVGAAAPGSTGASTAAAAALSRRGSLASAVQSRSASPSLAPPPPSLQRLAPAAFVAAATCLAHPEAAPPSLLSAAAATLTDLACLPASQLAAAMATFNGGAGLPGGAAAVALALYDVRDVSLRSAADAAAAEAGGGGPAAPSMPTVWSDGGVLLPALAAAMLTAALGAAPAEAGAWRAALQPWGRFIDRLLQMVHAVPLVSPYDTSLALYETVHVALPYANPSGPPAVHPNHHVGSPYGAVHSHAAGSSPTGSHRGEGSGSGRLLYIHPHATHTAAGSFLATADPGSTSGSVHGDRSHSRTILTDQPICPSYFYPGAGGGCAGGAAAPSPQRSARLVAEQAAALLAEAAAVDVRELAAGLMRGAGAEHLPLHPIVASALRRLEATAAGRARLAPAGPALAAALAAAAAALAAAVGRGARPDGPPLNRTAAFAAADLAHALPTVALHAASMQLAAASPLPTPPRPQPLARPGAAVDRSVRGASTDPPAKPDTGNYVMRPEPNYVMVYDLEHGNATWQLPLQPGPDTVQPSPPAVAATLAMAAAAAAAHAAGPSGRASPLSVVGGVSGSGRSSVEGSANGHSALTSVAAAAAASSQAAGGPSAAALTARQLRGLASAGVAAVAFSPQGDHLAVLALSGCPAPALLVFPLRLPWTHRLSLGAGAGAHAPLVVQPCHCWLMPGLGAALGAGGGGGGWGGAGGEAPEGVEGAGEEERGGGAGGAGGGGGEKARRGEAGEGEVEGVEVSGPAALELVAARGVGLRWSGAGCVELRGRGGALVGRFLVG</sequence>
<feature type="region of interest" description="Disordered" evidence="2">
    <location>
        <begin position="2234"/>
        <end position="2256"/>
    </location>
</feature>
<dbReference type="PANTHER" id="PTHR44099:SF4">
    <property type="entry name" value="RABCONNECTIN-3B, ISOFORM A"/>
    <property type="match status" value="1"/>
</dbReference>
<feature type="region of interest" description="Disordered" evidence="2">
    <location>
        <begin position="902"/>
        <end position="931"/>
    </location>
</feature>
<protein>
    <submittedName>
        <fullName evidence="3">Uncharacterized protein</fullName>
    </submittedName>
</protein>
<feature type="compositionally biased region" description="Polar residues" evidence="2">
    <location>
        <begin position="1767"/>
        <end position="1783"/>
    </location>
</feature>
<keyword evidence="4" id="KW-1185">Reference proteome</keyword>
<feature type="region of interest" description="Disordered" evidence="2">
    <location>
        <begin position="1756"/>
        <end position="1817"/>
    </location>
</feature>
<evidence type="ECO:0000313" key="4">
    <source>
        <dbReference type="Proteomes" id="UP000612055"/>
    </source>
</evidence>
<feature type="region of interest" description="Disordered" evidence="2">
    <location>
        <begin position="1661"/>
        <end position="1682"/>
    </location>
</feature>
<feature type="compositionally biased region" description="Basic residues" evidence="2">
    <location>
        <begin position="1663"/>
        <end position="1675"/>
    </location>
</feature>
<feature type="compositionally biased region" description="Gly residues" evidence="2">
    <location>
        <begin position="2709"/>
        <end position="2719"/>
    </location>
</feature>
<feature type="region of interest" description="Disordered" evidence="2">
    <location>
        <begin position="2688"/>
        <end position="2735"/>
    </location>
</feature>
<dbReference type="InterPro" id="IPR049916">
    <property type="entry name" value="WDR72-like"/>
</dbReference>
<evidence type="ECO:0000313" key="3">
    <source>
        <dbReference type="EMBL" id="KAG2489418.1"/>
    </source>
</evidence>
<feature type="region of interest" description="Disordered" evidence="2">
    <location>
        <begin position="1901"/>
        <end position="1963"/>
    </location>
</feature>
<dbReference type="GO" id="GO:0005737">
    <property type="term" value="C:cytoplasm"/>
    <property type="evidence" value="ECO:0007669"/>
    <property type="project" value="TreeGrafter"/>
</dbReference>
<dbReference type="Gene3D" id="2.130.10.10">
    <property type="entry name" value="YVTN repeat-like/Quinoprotein amine dehydrogenase"/>
    <property type="match status" value="2"/>
</dbReference>
<feature type="region of interest" description="Disordered" evidence="2">
    <location>
        <begin position="1209"/>
        <end position="1267"/>
    </location>
</feature>
<feature type="region of interest" description="Disordered" evidence="2">
    <location>
        <begin position="538"/>
        <end position="557"/>
    </location>
</feature>
<evidence type="ECO:0000256" key="1">
    <source>
        <dbReference type="PROSITE-ProRule" id="PRU00221"/>
    </source>
</evidence>
<feature type="region of interest" description="Disordered" evidence="2">
    <location>
        <begin position="961"/>
        <end position="998"/>
    </location>
</feature>
<gene>
    <name evidence="3" type="ORF">HYH03_012056</name>
</gene>